<dbReference type="Proteomes" id="UP000677668">
    <property type="component" value="Chromosome 1"/>
</dbReference>
<sequence length="317" mass="34939">MTFRFILWLSLCGLVSGCLTAHPAQSQALPNLTRHTLSHGGLTRTYHLHRPSRLATTPAPIVFVLHGGGGAGAEELERRLGFARLGEQKGFITVYPAGVDGQWNDGRGKTFRRARGNTDVDDVGFFRALIDHLVKTGQADPQRIYATGFSNGGMMTYRLGIELGDRLAAIAAGIANLPTRWRDTTPPHPLPVLIMNGTDDPMMPWNGGEVRVLGRGYGTVLSTRETADFWRRAAGLPEEPAVERLPDRIPDDNCRVEVRHWAGRDAAREVVLYALLGGGHQIPGGQTPKAPRLVGNQCMEIQATEVIWEFFARHRRR</sequence>
<protein>
    <submittedName>
        <fullName evidence="4">Prolyl oligopeptidase family serine peptidase</fullName>
    </submittedName>
</protein>
<feature type="domain" description="Peptidase S9 prolyl oligopeptidase catalytic" evidence="3">
    <location>
        <begin position="88"/>
        <end position="171"/>
    </location>
</feature>
<evidence type="ECO:0000259" key="3">
    <source>
        <dbReference type="Pfam" id="PF00326"/>
    </source>
</evidence>
<gene>
    <name evidence="4" type="ORF">J8C05_10575</name>
</gene>
<evidence type="ECO:0000313" key="5">
    <source>
        <dbReference type="Proteomes" id="UP000677668"/>
    </source>
</evidence>
<evidence type="ECO:0000256" key="1">
    <source>
        <dbReference type="ARBA" id="ARBA00022729"/>
    </source>
</evidence>
<feature type="chain" id="PRO_5045776992" evidence="2">
    <location>
        <begin position="22"/>
        <end position="317"/>
    </location>
</feature>
<proteinExistence type="predicted"/>
<evidence type="ECO:0000313" key="4">
    <source>
        <dbReference type="EMBL" id="QUV93793.1"/>
    </source>
</evidence>
<feature type="signal peptide" evidence="2">
    <location>
        <begin position="1"/>
        <end position="21"/>
    </location>
</feature>
<dbReference type="PANTHER" id="PTHR43037">
    <property type="entry name" value="UNNAMED PRODUCT-RELATED"/>
    <property type="match status" value="1"/>
</dbReference>
<dbReference type="PROSITE" id="PS51257">
    <property type="entry name" value="PROKAR_LIPOPROTEIN"/>
    <property type="match status" value="1"/>
</dbReference>
<dbReference type="EMBL" id="CP072642">
    <property type="protein sequence ID" value="QUV93793.1"/>
    <property type="molecule type" value="Genomic_DNA"/>
</dbReference>
<keyword evidence="5" id="KW-1185">Reference proteome</keyword>
<keyword evidence="1 2" id="KW-0732">Signal</keyword>
<dbReference type="SUPFAM" id="SSF53474">
    <property type="entry name" value="alpha/beta-Hydrolases"/>
    <property type="match status" value="1"/>
</dbReference>
<dbReference type="InterPro" id="IPR050955">
    <property type="entry name" value="Plant_Biomass_Hydrol_Est"/>
</dbReference>
<dbReference type="InterPro" id="IPR001375">
    <property type="entry name" value="Peptidase_S9_cat"/>
</dbReference>
<dbReference type="PANTHER" id="PTHR43037:SF1">
    <property type="entry name" value="BLL1128 PROTEIN"/>
    <property type="match status" value="1"/>
</dbReference>
<evidence type="ECO:0000256" key="2">
    <source>
        <dbReference type="SAM" id="SignalP"/>
    </source>
</evidence>
<reference evidence="4 5" key="1">
    <citation type="submission" date="2021-03" db="EMBL/GenBank/DDBJ databases">
        <title>Genomic and phenotypic characterization of Chloracidobacterium isolates provides evidence for multiple species.</title>
        <authorList>
            <person name="Saini M.K."/>
            <person name="Costas A.M.G."/>
            <person name="Tank M."/>
            <person name="Bryant D.A."/>
        </authorList>
    </citation>
    <scope>NUCLEOTIDE SEQUENCE [LARGE SCALE GENOMIC DNA]</scope>
    <source>
        <strain evidence="4 5">N</strain>
    </source>
</reference>
<name>A0ABX8AYK1_9BACT</name>
<accession>A0ABX8AYK1</accession>
<dbReference type="Pfam" id="PF00326">
    <property type="entry name" value="Peptidase_S9"/>
    <property type="match status" value="1"/>
</dbReference>
<organism evidence="4 5">
    <name type="scientific">Chloracidobacterium sp. N</name>
    <dbReference type="NCBI Taxonomy" id="2821540"/>
    <lineage>
        <taxon>Bacteria</taxon>
        <taxon>Pseudomonadati</taxon>
        <taxon>Acidobacteriota</taxon>
        <taxon>Terriglobia</taxon>
        <taxon>Terriglobales</taxon>
        <taxon>Acidobacteriaceae</taxon>
        <taxon>Chloracidobacterium</taxon>
        <taxon>Chloracidobacterium aggregatum</taxon>
    </lineage>
</organism>
<dbReference type="RefSeq" id="WP_211422135.1">
    <property type="nucleotide sequence ID" value="NZ_CP072642.1"/>
</dbReference>
<dbReference type="InterPro" id="IPR029058">
    <property type="entry name" value="AB_hydrolase_fold"/>
</dbReference>
<dbReference type="Gene3D" id="3.40.50.1820">
    <property type="entry name" value="alpha/beta hydrolase"/>
    <property type="match status" value="1"/>
</dbReference>